<protein>
    <submittedName>
        <fullName evidence="1">Uncharacterized protein</fullName>
    </submittedName>
</protein>
<accession>A0A7W9FVZ6</accession>
<dbReference type="EMBL" id="JACHLJ010000003">
    <property type="protein sequence ID" value="MBB5772531.1"/>
    <property type="molecule type" value="Genomic_DNA"/>
</dbReference>
<dbReference type="AlphaFoldDB" id="A0A7W9FVZ6"/>
<gene>
    <name evidence="1" type="ORF">HNP47_002547</name>
</gene>
<proteinExistence type="predicted"/>
<evidence type="ECO:0000313" key="2">
    <source>
        <dbReference type="Proteomes" id="UP000556201"/>
    </source>
</evidence>
<evidence type="ECO:0000313" key="1">
    <source>
        <dbReference type="EMBL" id="MBB5772531.1"/>
    </source>
</evidence>
<reference evidence="1 2" key="1">
    <citation type="submission" date="2020-08" db="EMBL/GenBank/DDBJ databases">
        <title>Functional genomics of gut bacteria from endangered species of beetles.</title>
        <authorList>
            <person name="Carlos-Shanley C."/>
        </authorList>
    </citation>
    <scope>NUCLEOTIDE SEQUENCE [LARGE SCALE GENOMIC DNA]</scope>
    <source>
        <strain evidence="1 2">S00192</strain>
    </source>
</reference>
<dbReference type="Proteomes" id="UP000556201">
    <property type="component" value="Unassembled WGS sequence"/>
</dbReference>
<comment type="caution">
    <text evidence="1">The sequence shown here is derived from an EMBL/GenBank/DDBJ whole genome shotgun (WGS) entry which is preliminary data.</text>
</comment>
<organism evidence="1 2">
    <name type="scientific">Brevundimonas vesicularis</name>
    <name type="common">Pseudomonas vesicularis</name>
    <dbReference type="NCBI Taxonomy" id="41276"/>
    <lineage>
        <taxon>Bacteria</taxon>
        <taxon>Pseudomonadati</taxon>
        <taxon>Pseudomonadota</taxon>
        <taxon>Alphaproteobacteria</taxon>
        <taxon>Caulobacterales</taxon>
        <taxon>Caulobacteraceae</taxon>
        <taxon>Brevundimonas</taxon>
    </lineage>
</organism>
<sequence length="39" mass="4250">MKTTKLRLVSFGSAKALTRDNIQGEDTEMGVFPRPLALG</sequence>
<name>A0A7W9FVZ6_BREVE</name>